<dbReference type="HOGENOM" id="CLU_025124_0_0_2"/>
<dbReference type="Proteomes" id="UP000002063">
    <property type="component" value="Chromosome"/>
</dbReference>
<dbReference type="InterPro" id="IPR013383">
    <property type="entry name" value="CRISPR-assoc_prot_DxTHG_CS"/>
</dbReference>
<dbReference type="KEGG" id="mvu:Metvu_1220"/>
<dbReference type="EMBL" id="CP001787">
    <property type="protein sequence ID" value="ACX73077.1"/>
    <property type="molecule type" value="Genomic_DNA"/>
</dbReference>
<dbReference type="Gene3D" id="3.40.50.10640">
    <property type="entry name" value="SSO1389-like"/>
    <property type="match status" value="1"/>
</dbReference>
<organism evidence="1 2">
    <name type="scientific">Methanocaldococcus vulcanius (strain ATCC 700851 / DSM 12094 / M7)</name>
    <name type="common">Methanococcus vulcanius</name>
    <dbReference type="NCBI Taxonomy" id="579137"/>
    <lineage>
        <taxon>Archaea</taxon>
        <taxon>Methanobacteriati</taxon>
        <taxon>Methanobacteriota</taxon>
        <taxon>Methanomada group</taxon>
        <taxon>Methanococci</taxon>
        <taxon>Methanococcales</taxon>
        <taxon>Methanocaldococcaceae</taxon>
        <taxon>Methanocaldococcus</taxon>
    </lineage>
</organism>
<dbReference type="OrthoDB" id="61555at2157"/>
<sequence length="420" mass="49242">MRKMLSFLGTGNYKPCIYEFNGTLSEKTRFAQEAIIQKLCKDWGEEDKIIIFLTEGAKIGNWYGENYKNEKELTEGLKERLKKLNLKAEIIPVDIPDGNTEEEIWKLFKIVYDTLEEGDEVYFDITHSFRYLPMLTTILLSYAKVLKNIRVKRILYGNIYGETPKIMDITAFDTLMSWTNAIDKFLSGGYAEDIVKLAEREYYPRLKESKGKDEFARNLRFVSNQLNTFMEYLATVRGPMIDEYGYNKLRNAIDAVLKSINEGSSIEPMIPLLERVKEKLSDFEDNDIYNGLKAVKWCIDHNLIQQGYTLLQESIVTIICKKFEFDELDREYRMLISSALNIKGQDIPEDNWNEFAKKNKELIKETISKCDDELSKIFVEITQYRNNLNHAGYNRDKKKPKDFENKLKELYERTLKVLWG</sequence>
<dbReference type="NCBIfam" id="TIGR02549">
    <property type="entry name" value="CRISPR_DxTHG"/>
    <property type="match status" value="1"/>
</dbReference>
<dbReference type="SUPFAM" id="SSF160980">
    <property type="entry name" value="SSO1389-like"/>
    <property type="match status" value="1"/>
</dbReference>
<dbReference type="AlphaFoldDB" id="C9RHM5"/>
<dbReference type="GeneID" id="8513560"/>
<dbReference type="InterPro" id="IPR011742">
    <property type="entry name" value="CRISPR-assoc_prot_TM1812"/>
</dbReference>
<name>C9RHM5_METVM</name>
<dbReference type="STRING" id="579137.Metvu_1220"/>
<reference evidence="1" key="1">
    <citation type="submission" date="2009-10" db="EMBL/GenBank/DDBJ databases">
        <title>Complete sequence of chromosome of Methanocaldococcus vulcanius M7.</title>
        <authorList>
            <consortium name="US DOE Joint Genome Institute"/>
            <person name="Lucas S."/>
            <person name="Copeland A."/>
            <person name="Lapidus A."/>
            <person name="Glavina del Rio T."/>
            <person name="Dalin E."/>
            <person name="Tice H."/>
            <person name="Bruce D."/>
            <person name="Goodwin L."/>
            <person name="Pitluck S."/>
            <person name="Lcollab F.I."/>
            <person name="Brettin T."/>
            <person name="Detter J.C."/>
            <person name="Han C."/>
            <person name="Tapia R."/>
            <person name="Kuske C.R."/>
            <person name="Schmutz J."/>
            <person name="Larimer F."/>
            <person name="Land M."/>
            <person name="Hauser L."/>
            <person name="Kyrpides N."/>
            <person name="Ovchinikova G."/>
            <person name="Sieprawska-Lupa M."/>
            <person name="Whitman W.B."/>
            <person name="Woyke T."/>
        </authorList>
    </citation>
    <scope>NUCLEOTIDE SEQUENCE [LARGE SCALE GENOMIC DNA]</scope>
    <source>
        <strain evidence="1">M7</strain>
    </source>
</reference>
<evidence type="ECO:0000313" key="2">
    <source>
        <dbReference type="Proteomes" id="UP000002063"/>
    </source>
</evidence>
<proteinExistence type="predicted"/>
<evidence type="ECO:0000313" key="1">
    <source>
        <dbReference type="EMBL" id="ACX73077.1"/>
    </source>
</evidence>
<keyword evidence="2" id="KW-1185">Reference proteome</keyword>
<dbReference type="RefSeq" id="WP_015733297.1">
    <property type="nucleotide sequence ID" value="NC_013407.1"/>
</dbReference>
<dbReference type="CDD" id="cd09732">
    <property type="entry name" value="Csx1_III-U"/>
    <property type="match status" value="1"/>
</dbReference>
<dbReference type="eggNOG" id="arCOG07641">
    <property type="taxonomic scope" value="Archaea"/>
</dbReference>
<gene>
    <name evidence="1" type="ordered locus">Metvu_1220</name>
</gene>
<accession>C9RHM5</accession>
<dbReference type="NCBIfam" id="TIGR02221">
    <property type="entry name" value="cas_TM1812"/>
    <property type="match status" value="1"/>
</dbReference>
<protein>
    <submittedName>
        <fullName evidence="1">CRISPR-associated protein, TM1812 family</fullName>
    </submittedName>
</protein>